<dbReference type="OrthoDB" id="9793216at2"/>
<sequence>MTKQELNTSEYNPFYSRYLSLVSVDTELIQGFEANANTVSSFFQSIPIDKWDYAYTEGKWTIKETFQHMIDTERVFQFRCFHIARHDKTSLPGFEQNDYIVPSKANSKTIEALLEEFIAVRKSFVSLLKSLSTEDLNQIGIANGSDMSARAIAFINLGHCQHHINVINERYL</sequence>
<evidence type="ECO:0000313" key="3">
    <source>
        <dbReference type="Proteomes" id="UP000321080"/>
    </source>
</evidence>
<feature type="domain" description="DinB-like" evidence="1">
    <location>
        <begin position="32"/>
        <end position="167"/>
    </location>
</feature>
<accession>A0A5C7GMI6</accession>
<dbReference type="RefSeq" id="WP_147766847.1">
    <property type="nucleotide sequence ID" value="NZ_VRKQ01000008.1"/>
</dbReference>
<protein>
    <submittedName>
        <fullName evidence="2">DinB family protein</fullName>
    </submittedName>
</protein>
<dbReference type="Gene3D" id="1.20.120.450">
    <property type="entry name" value="dinb family like domain"/>
    <property type="match status" value="1"/>
</dbReference>
<keyword evidence="3" id="KW-1185">Reference proteome</keyword>
<dbReference type="Proteomes" id="UP000321080">
    <property type="component" value="Unassembled WGS sequence"/>
</dbReference>
<reference evidence="2 3" key="1">
    <citation type="submission" date="2019-08" db="EMBL/GenBank/DDBJ databases">
        <title>Seonamhaeicola sediminis sp. nov., isolated from marine sediment.</title>
        <authorList>
            <person name="Cao W.R."/>
        </authorList>
    </citation>
    <scope>NUCLEOTIDE SEQUENCE [LARGE SCALE GENOMIC DNA]</scope>
    <source>
        <strain evidence="2 3">1505</strain>
    </source>
</reference>
<dbReference type="SUPFAM" id="SSF109854">
    <property type="entry name" value="DinB/YfiT-like putative metalloenzymes"/>
    <property type="match status" value="1"/>
</dbReference>
<dbReference type="AlphaFoldDB" id="A0A5C7GMI6"/>
<name>A0A5C7GMI6_9FLAO</name>
<dbReference type="InterPro" id="IPR034660">
    <property type="entry name" value="DinB/YfiT-like"/>
</dbReference>
<gene>
    <name evidence="2" type="ORF">FUA22_05215</name>
</gene>
<evidence type="ECO:0000313" key="2">
    <source>
        <dbReference type="EMBL" id="TXG39277.1"/>
    </source>
</evidence>
<dbReference type="EMBL" id="VRKQ01000008">
    <property type="protein sequence ID" value="TXG39277.1"/>
    <property type="molecule type" value="Genomic_DNA"/>
</dbReference>
<dbReference type="InterPro" id="IPR024775">
    <property type="entry name" value="DinB-like"/>
</dbReference>
<organism evidence="2 3">
    <name type="scientific">Seonamhaeicola maritimus</name>
    <dbReference type="NCBI Taxonomy" id="2591822"/>
    <lineage>
        <taxon>Bacteria</taxon>
        <taxon>Pseudomonadati</taxon>
        <taxon>Bacteroidota</taxon>
        <taxon>Flavobacteriia</taxon>
        <taxon>Flavobacteriales</taxon>
        <taxon>Flavobacteriaceae</taxon>
    </lineage>
</organism>
<dbReference type="Pfam" id="PF12867">
    <property type="entry name" value="DinB_2"/>
    <property type="match status" value="1"/>
</dbReference>
<evidence type="ECO:0000259" key="1">
    <source>
        <dbReference type="Pfam" id="PF12867"/>
    </source>
</evidence>
<proteinExistence type="predicted"/>
<comment type="caution">
    <text evidence="2">The sequence shown here is derived from an EMBL/GenBank/DDBJ whole genome shotgun (WGS) entry which is preliminary data.</text>
</comment>